<dbReference type="PANTHER" id="PTHR43056:SF10">
    <property type="entry name" value="COCE_NOND FAMILY, PUTATIVE (AFU_ORTHOLOGUE AFUA_7G00600)-RELATED"/>
    <property type="match status" value="1"/>
</dbReference>
<protein>
    <submittedName>
        <fullName evidence="3">Peptidase S15</fullName>
    </submittedName>
</protein>
<dbReference type="SMART" id="SM00939">
    <property type="entry name" value="PepX_C"/>
    <property type="match status" value="1"/>
</dbReference>
<dbReference type="PANTHER" id="PTHR43056">
    <property type="entry name" value="PEPTIDASE S9 PROLYL OLIGOPEPTIDASE"/>
    <property type="match status" value="1"/>
</dbReference>
<proteinExistence type="predicted"/>
<dbReference type="EMBL" id="BSPB01000013">
    <property type="protein sequence ID" value="GLS14556.1"/>
    <property type="molecule type" value="Genomic_DNA"/>
</dbReference>
<dbReference type="Gene3D" id="1.10.3020.20">
    <property type="match status" value="1"/>
</dbReference>
<dbReference type="InterPro" id="IPR000383">
    <property type="entry name" value="Xaa-Pro-like_dom"/>
</dbReference>
<feature type="domain" description="Xaa-Pro dipeptidyl-peptidase C-terminal" evidence="2">
    <location>
        <begin position="326"/>
        <end position="581"/>
    </location>
</feature>
<keyword evidence="4" id="KW-1185">Reference proteome</keyword>
<organism evidence="3 4">
    <name type="scientific">Hydrogenophaga electricum</name>
    <dbReference type="NCBI Taxonomy" id="1230953"/>
    <lineage>
        <taxon>Bacteria</taxon>
        <taxon>Pseudomonadati</taxon>
        <taxon>Pseudomonadota</taxon>
        <taxon>Betaproteobacteria</taxon>
        <taxon>Burkholderiales</taxon>
        <taxon>Comamonadaceae</taxon>
        <taxon>Hydrogenophaga</taxon>
    </lineage>
</organism>
<evidence type="ECO:0000313" key="4">
    <source>
        <dbReference type="Proteomes" id="UP001156903"/>
    </source>
</evidence>
<dbReference type="InterPro" id="IPR050585">
    <property type="entry name" value="Xaa-Pro_dipeptidyl-ppase/CocE"/>
</dbReference>
<dbReference type="InterPro" id="IPR005674">
    <property type="entry name" value="CocE/Ser_esterase"/>
</dbReference>
<sequence>MTSPTQILDSHPRTEVRDGMLITWQLPIRMDDGVVLRADLFRPVGAAQVPVIMSYGCYAKGQAFQEAYAPQWNAMLEEFPEIAEGSTNRYQCWELTDPEQWVPHGYAVLRVDSRGAGWSPGVQDLWSAREIQDYCACIEWAGSQDWCNGSVGLLGISYYAANQWLAAAAQPRYLKAIIPWEGASDCYRELYHHGGIRCTFLDSWLPRQEAMQYGQGERSRRHPVTGEPCGGDVTLSEAELAAQRVDKRAEVKAHPLLDDYYRPVITDFDRVEVPLLSSANWGGQGLHLRGNLEGFTRSASAHKYLEVHGLEHWTHFYTRYGMDLQKRFFDCYLKGDPSGWARQPRVQLQVRHVDRFELRAENEWPLARTQWMRWYLDASDTRFAPDQPRGAGALRFSPEGDGLTFVSAPLAQRTEITGPLSARLHISSSTRDADIFVVLTMRDPDGSEVAFRGAMDAYTPLAQGWLRASHRGLDPVLSRPERPVHRHDRVEPLTPGEVVALEIEIWPTSIVVPAGYRLEFQVRGRDYVYSGPVDPQRNARHRYPSKGCGPFRHDDPDDRSHPDFNGVITLHTGGQFDSSVLLPVIPVAMP</sequence>
<gene>
    <name evidence="3" type="ORF">GCM10007935_19870</name>
</gene>
<dbReference type="Proteomes" id="UP001156903">
    <property type="component" value="Unassembled WGS sequence"/>
</dbReference>
<evidence type="ECO:0000313" key="3">
    <source>
        <dbReference type="EMBL" id="GLS14556.1"/>
    </source>
</evidence>
<dbReference type="RefSeq" id="WP_284307658.1">
    <property type="nucleotide sequence ID" value="NZ_BSPB01000013.1"/>
</dbReference>
<dbReference type="Pfam" id="PF02129">
    <property type="entry name" value="Peptidase_S15"/>
    <property type="match status" value="1"/>
</dbReference>
<comment type="caution">
    <text evidence="3">The sequence shown here is derived from an EMBL/GenBank/DDBJ whole genome shotgun (WGS) entry which is preliminary data.</text>
</comment>
<dbReference type="InterPro" id="IPR008979">
    <property type="entry name" value="Galactose-bd-like_sf"/>
</dbReference>
<dbReference type="Pfam" id="PF08530">
    <property type="entry name" value="PepX_C"/>
    <property type="match status" value="1"/>
</dbReference>
<keyword evidence="1" id="KW-0378">Hydrolase</keyword>
<reference evidence="4" key="1">
    <citation type="journal article" date="2019" name="Int. J. Syst. Evol. Microbiol.">
        <title>The Global Catalogue of Microorganisms (GCM) 10K type strain sequencing project: providing services to taxonomists for standard genome sequencing and annotation.</title>
        <authorList>
            <consortium name="The Broad Institute Genomics Platform"/>
            <consortium name="The Broad Institute Genome Sequencing Center for Infectious Disease"/>
            <person name="Wu L."/>
            <person name="Ma J."/>
        </authorList>
    </citation>
    <scope>NUCLEOTIDE SEQUENCE [LARGE SCALE GENOMIC DNA]</scope>
    <source>
        <strain evidence="4">NBRC 109341</strain>
    </source>
</reference>
<dbReference type="NCBIfam" id="TIGR00976">
    <property type="entry name" value="CocE_NonD"/>
    <property type="match status" value="1"/>
</dbReference>
<dbReference type="SUPFAM" id="SSF49785">
    <property type="entry name" value="Galactose-binding domain-like"/>
    <property type="match status" value="1"/>
</dbReference>
<name>A0ABQ6C8A5_9BURK</name>
<accession>A0ABQ6C8A5</accession>
<dbReference type="Gene3D" id="3.40.50.1820">
    <property type="entry name" value="alpha/beta hydrolase"/>
    <property type="match status" value="1"/>
</dbReference>
<dbReference type="InterPro" id="IPR013736">
    <property type="entry name" value="Xaa-Pro_dipept_C"/>
</dbReference>
<evidence type="ECO:0000256" key="1">
    <source>
        <dbReference type="ARBA" id="ARBA00022801"/>
    </source>
</evidence>
<evidence type="ECO:0000259" key="2">
    <source>
        <dbReference type="SMART" id="SM00939"/>
    </source>
</evidence>
<dbReference type="SUPFAM" id="SSF53474">
    <property type="entry name" value="alpha/beta-Hydrolases"/>
    <property type="match status" value="1"/>
</dbReference>
<dbReference type="InterPro" id="IPR029058">
    <property type="entry name" value="AB_hydrolase_fold"/>
</dbReference>
<dbReference type="Gene3D" id="2.60.120.260">
    <property type="entry name" value="Galactose-binding domain-like"/>
    <property type="match status" value="1"/>
</dbReference>